<comment type="caution">
    <text evidence="1">The sequence shown here is derived from an EMBL/GenBank/DDBJ whole genome shotgun (WGS) entry which is preliminary data.</text>
</comment>
<name>A0AC60PFK4_IXOPE</name>
<accession>A0AC60PFK4</accession>
<gene>
    <name evidence="1" type="ORF">HPB47_004768</name>
</gene>
<reference evidence="1 2" key="1">
    <citation type="journal article" date="2020" name="Cell">
        <title>Large-Scale Comparative Analyses of Tick Genomes Elucidate Their Genetic Diversity and Vector Capacities.</title>
        <authorList>
            <consortium name="Tick Genome and Microbiome Consortium (TIGMIC)"/>
            <person name="Jia N."/>
            <person name="Wang J."/>
            <person name="Shi W."/>
            <person name="Du L."/>
            <person name="Sun Y."/>
            <person name="Zhan W."/>
            <person name="Jiang J.F."/>
            <person name="Wang Q."/>
            <person name="Zhang B."/>
            <person name="Ji P."/>
            <person name="Bell-Sakyi L."/>
            <person name="Cui X.M."/>
            <person name="Yuan T.T."/>
            <person name="Jiang B.G."/>
            <person name="Yang W.F."/>
            <person name="Lam T.T."/>
            <person name="Chang Q.C."/>
            <person name="Ding S.J."/>
            <person name="Wang X.J."/>
            <person name="Zhu J.G."/>
            <person name="Ruan X.D."/>
            <person name="Zhao L."/>
            <person name="Wei J.T."/>
            <person name="Ye R.Z."/>
            <person name="Que T.C."/>
            <person name="Du C.H."/>
            <person name="Zhou Y.H."/>
            <person name="Cheng J.X."/>
            <person name="Dai P.F."/>
            <person name="Guo W.B."/>
            <person name="Han X.H."/>
            <person name="Huang E.J."/>
            <person name="Li L.F."/>
            <person name="Wei W."/>
            <person name="Gao Y.C."/>
            <person name="Liu J.Z."/>
            <person name="Shao H.Z."/>
            <person name="Wang X."/>
            <person name="Wang C.C."/>
            <person name="Yang T.C."/>
            <person name="Huo Q.B."/>
            <person name="Li W."/>
            <person name="Chen H.Y."/>
            <person name="Chen S.E."/>
            <person name="Zhou L.G."/>
            <person name="Ni X.B."/>
            <person name="Tian J.H."/>
            <person name="Sheng Y."/>
            <person name="Liu T."/>
            <person name="Pan Y.S."/>
            <person name="Xia L.Y."/>
            <person name="Li J."/>
            <person name="Zhao F."/>
            <person name="Cao W.C."/>
        </authorList>
    </citation>
    <scope>NUCLEOTIDE SEQUENCE [LARGE SCALE GENOMIC DNA]</scope>
    <source>
        <strain evidence="1">Iper-2018</strain>
    </source>
</reference>
<sequence length="80" mass="8714">MEVYRTPLSEAERGNLGGLECRLTPSGHRAAIGSAAARRFAVPKGTCGGGPEIDGDAERRPVRRRPSTGSRRNKRRRLVD</sequence>
<proteinExistence type="predicted"/>
<evidence type="ECO:0000313" key="1">
    <source>
        <dbReference type="EMBL" id="KAG0418532.1"/>
    </source>
</evidence>
<organism evidence="1 2">
    <name type="scientific">Ixodes persulcatus</name>
    <name type="common">Taiga tick</name>
    <dbReference type="NCBI Taxonomy" id="34615"/>
    <lineage>
        <taxon>Eukaryota</taxon>
        <taxon>Metazoa</taxon>
        <taxon>Ecdysozoa</taxon>
        <taxon>Arthropoda</taxon>
        <taxon>Chelicerata</taxon>
        <taxon>Arachnida</taxon>
        <taxon>Acari</taxon>
        <taxon>Parasitiformes</taxon>
        <taxon>Ixodida</taxon>
        <taxon>Ixodoidea</taxon>
        <taxon>Ixodidae</taxon>
        <taxon>Ixodinae</taxon>
        <taxon>Ixodes</taxon>
    </lineage>
</organism>
<protein>
    <submittedName>
        <fullName evidence="1">Uncharacterized protein</fullName>
    </submittedName>
</protein>
<evidence type="ECO:0000313" key="2">
    <source>
        <dbReference type="Proteomes" id="UP000805193"/>
    </source>
</evidence>
<dbReference type="Proteomes" id="UP000805193">
    <property type="component" value="Unassembled WGS sequence"/>
</dbReference>
<keyword evidence="2" id="KW-1185">Reference proteome</keyword>
<dbReference type="EMBL" id="JABSTQ010010731">
    <property type="protein sequence ID" value="KAG0418532.1"/>
    <property type="molecule type" value="Genomic_DNA"/>
</dbReference>